<name>A0A0D3DX83_BRAOL</name>
<dbReference type="CDD" id="cd04476">
    <property type="entry name" value="RPA1_DBD_C"/>
    <property type="match status" value="1"/>
</dbReference>
<feature type="region of interest" description="Disordered" evidence="6">
    <location>
        <begin position="1"/>
        <end position="26"/>
    </location>
</feature>
<dbReference type="STRING" id="109376.A0A0D3DX83"/>
<proteinExistence type="inferred from homology"/>
<dbReference type="InterPro" id="IPR003871">
    <property type="entry name" value="RFA1B/D_OB_1st"/>
</dbReference>
<dbReference type="EnsemblPlants" id="Bo8g106330.1">
    <property type="protein sequence ID" value="Bo8g106330.1"/>
    <property type="gene ID" value="Bo8g106330"/>
</dbReference>
<evidence type="ECO:0000256" key="5">
    <source>
        <dbReference type="ARBA" id="ARBA00023125"/>
    </source>
</evidence>
<reference evidence="9 10" key="1">
    <citation type="journal article" date="2014" name="Genome Biol.">
        <title>Transcriptome and methylome profiling reveals relics of genome dominance in the mesopolyploid Brassica oleracea.</title>
        <authorList>
            <person name="Parkin I.A."/>
            <person name="Koh C."/>
            <person name="Tang H."/>
            <person name="Robinson S.J."/>
            <person name="Kagale S."/>
            <person name="Clarke W.E."/>
            <person name="Town C.D."/>
            <person name="Nixon J."/>
            <person name="Krishnakumar V."/>
            <person name="Bidwell S.L."/>
            <person name="Denoeud F."/>
            <person name="Belcram H."/>
            <person name="Links M.G."/>
            <person name="Just J."/>
            <person name="Clarke C."/>
            <person name="Bender T."/>
            <person name="Huebert T."/>
            <person name="Mason A.S."/>
            <person name="Pires J.C."/>
            <person name="Barker G."/>
            <person name="Moore J."/>
            <person name="Walley P.G."/>
            <person name="Manoli S."/>
            <person name="Batley J."/>
            <person name="Edwards D."/>
            <person name="Nelson M.N."/>
            <person name="Wang X."/>
            <person name="Paterson A.H."/>
            <person name="King G."/>
            <person name="Bancroft I."/>
            <person name="Chalhoub B."/>
            <person name="Sharpe A.G."/>
        </authorList>
    </citation>
    <scope>NUCLEOTIDE SEQUENCE</scope>
    <source>
        <strain evidence="9 10">cv. TO1000</strain>
    </source>
</reference>
<dbReference type="PANTHER" id="PTHR47165:SF4">
    <property type="entry name" value="OS03G0429900 PROTEIN"/>
    <property type="match status" value="1"/>
</dbReference>
<dbReference type="InterPro" id="IPR047192">
    <property type="entry name" value="Euk_RPA1_DBD_C"/>
</dbReference>
<sequence>MSTKPNGKSIISSSDSNDESKTGSNPVQSAVVKANGKMHVSSDDNRELMLFNEVSLGPQETDLRFRLIHFWEARNPLKKTLIGLEMLLIDEQGTVIQGFVPPGRIKKFMPHMRQGGLYTLTNFYGSRNKEVFRVAAHSVTISFSHTSELAPLENSPVDFEEDRFRFHSYEDFEAGCDMKGDLFDVIGHLKLVNGQSLDRRPFIDDAELATTRRILVHVQSHEGPVMKLYLWDQAAVDFCKKFKSSDNTPSVILVTTVYPKRLGGTLALTSMTSSRVGKKSRYCQQVNAEVVTKTETLTIGEIFSYMKQEAVKDAFFVCTATIDDVVHDSPWYYIACGGCKTKATKGPTSLMCAKCGKNDVAGEPQYLAKISVYDKSDEAVFVLLGDAGRELTGKHASELVSNYFEANGNKENGFEVPVPQALLNTIGKTHKFNVKVTEHNLSGRTRVITVTKVLSPSAPQSTQDPVADQISDSGNVTLATGDDIIEPSKSPQDSAEVGVKRMGDVVEIGNAKRAKDGN</sequence>
<keyword evidence="2" id="KW-0479">Metal-binding</keyword>
<protein>
    <submittedName>
        <fullName evidence="9">Uncharacterized protein</fullName>
    </submittedName>
</protein>
<dbReference type="AlphaFoldDB" id="A0A0D3DX83"/>
<dbReference type="eggNOG" id="KOG0851">
    <property type="taxonomic scope" value="Eukaryota"/>
</dbReference>
<reference evidence="9" key="2">
    <citation type="submission" date="2015-03" db="UniProtKB">
        <authorList>
            <consortium name="EnsemblPlants"/>
        </authorList>
    </citation>
    <scope>IDENTIFICATION</scope>
</reference>
<feature type="compositionally biased region" description="Low complexity" evidence="6">
    <location>
        <begin position="1"/>
        <end position="15"/>
    </location>
</feature>
<evidence type="ECO:0000256" key="3">
    <source>
        <dbReference type="ARBA" id="ARBA00022771"/>
    </source>
</evidence>
<dbReference type="Pfam" id="PF02721">
    <property type="entry name" value="DUF223"/>
    <property type="match status" value="1"/>
</dbReference>
<keyword evidence="3" id="KW-0863">Zinc-finger</keyword>
<keyword evidence="4" id="KW-0862">Zinc</keyword>
<dbReference type="Proteomes" id="UP000032141">
    <property type="component" value="Chromosome C8"/>
</dbReference>
<dbReference type="HOGENOM" id="CLU_019382_7_0_1"/>
<accession>A0A0D3DX83</accession>
<dbReference type="Gramene" id="Bo8g106330.1">
    <property type="protein sequence ID" value="Bo8g106330.1"/>
    <property type="gene ID" value="Bo8g106330"/>
</dbReference>
<dbReference type="Gene3D" id="2.40.50.140">
    <property type="entry name" value="Nucleic acid-binding proteins"/>
    <property type="match status" value="3"/>
</dbReference>
<evidence type="ECO:0000259" key="7">
    <source>
        <dbReference type="Pfam" id="PF02721"/>
    </source>
</evidence>
<evidence type="ECO:0000256" key="4">
    <source>
        <dbReference type="ARBA" id="ARBA00022833"/>
    </source>
</evidence>
<dbReference type="InterPro" id="IPR013955">
    <property type="entry name" value="Rep_factor-A_C"/>
</dbReference>
<keyword evidence="5" id="KW-0238">DNA-binding</keyword>
<evidence type="ECO:0000256" key="1">
    <source>
        <dbReference type="ARBA" id="ARBA00005690"/>
    </source>
</evidence>
<organism evidence="9 10">
    <name type="scientific">Brassica oleracea var. oleracea</name>
    <dbReference type="NCBI Taxonomy" id="109376"/>
    <lineage>
        <taxon>Eukaryota</taxon>
        <taxon>Viridiplantae</taxon>
        <taxon>Streptophyta</taxon>
        <taxon>Embryophyta</taxon>
        <taxon>Tracheophyta</taxon>
        <taxon>Spermatophyta</taxon>
        <taxon>Magnoliopsida</taxon>
        <taxon>eudicotyledons</taxon>
        <taxon>Gunneridae</taxon>
        <taxon>Pentapetalae</taxon>
        <taxon>rosids</taxon>
        <taxon>malvids</taxon>
        <taxon>Brassicales</taxon>
        <taxon>Brassicaceae</taxon>
        <taxon>Brassiceae</taxon>
        <taxon>Brassica</taxon>
    </lineage>
</organism>
<dbReference type="InterPro" id="IPR012340">
    <property type="entry name" value="NA-bd_OB-fold"/>
</dbReference>
<dbReference type="CDD" id="cd04480">
    <property type="entry name" value="RPA1_DBD_A_like"/>
    <property type="match status" value="1"/>
</dbReference>
<feature type="domain" description="Replication factor A C-terminal" evidence="8">
    <location>
        <begin position="315"/>
        <end position="452"/>
    </location>
</feature>
<evidence type="ECO:0000313" key="10">
    <source>
        <dbReference type="Proteomes" id="UP000032141"/>
    </source>
</evidence>
<evidence type="ECO:0000259" key="8">
    <source>
        <dbReference type="Pfam" id="PF08646"/>
    </source>
</evidence>
<feature type="compositionally biased region" description="Polar residues" evidence="6">
    <location>
        <begin position="456"/>
        <end position="478"/>
    </location>
</feature>
<evidence type="ECO:0000313" key="9">
    <source>
        <dbReference type="EnsemblPlants" id="Bo8g106330.1"/>
    </source>
</evidence>
<dbReference type="SUPFAM" id="SSF50249">
    <property type="entry name" value="Nucleic acid-binding proteins"/>
    <property type="match status" value="2"/>
</dbReference>
<feature type="region of interest" description="Disordered" evidence="6">
    <location>
        <begin position="456"/>
        <end position="497"/>
    </location>
</feature>
<dbReference type="Pfam" id="PF08646">
    <property type="entry name" value="Rep_fac-A_C"/>
    <property type="match status" value="1"/>
</dbReference>
<dbReference type="OMA" id="MTISFSH"/>
<evidence type="ECO:0000256" key="6">
    <source>
        <dbReference type="SAM" id="MobiDB-lite"/>
    </source>
</evidence>
<evidence type="ECO:0000256" key="2">
    <source>
        <dbReference type="ARBA" id="ARBA00022723"/>
    </source>
</evidence>
<dbReference type="PANTHER" id="PTHR47165">
    <property type="entry name" value="OS03G0429900 PROTEIN"/>
    <property type="match status" value="1"/>
</dbReference>
<keyword evidence="10" id="KW-1185">Reference proteome</keyword>
<dbReference type="GO" id="GO:0003677">
    <property type="term" value="F:DNA binding"/>
    <property type="evidence" value="ECO:0007669"/>
    <property type="project" value="UniProtKB-KW"/>
</dbReference>
<dbReference type="GO" id="GO:0008270">
    <property type="term" value="F:zinc ion binding"/>
    <property type="evidence" value="ECO:0007669"/>
    <property type="project" value="UniProtKB-KW"/>
</dbReference>
<feature type="domain" description="Replication protein A 70 kDa DNA-binding subunit B/D first OB fold" evidence="7">
    <location>
        <begin position="64"/>
        <end position="148"/>
    </location>
</feature>
<comment type="similarity">
    <text evidence="1">Belongs to the replication factor A protein 1 family.</text>
</comment>
<dbReference type="eggNOG" id="KOG0987">
    <property type="taxonomic scope" value="Eukaryota"/>
</dbReference>